<feature type="coiled-coil region" evidence="2">
    <location>
        <begin position="204"/>
        <end position="357"/>
    </location>
</feature>
<dbReference type="GO" id="GO:0072699">
    <property type="term" value="P:protein localization to cortical microtubule cytoskeleton"/>
    <property type="evidence" value="ECO:0007669"/>
    <property type="project" value="TreeGrafter"/>
</dbReference>
<dbReference type="GO" id="GO:0055028">
    <property type="term" value="C:cortical microtubule"/>
    <property type="evidence" value="ECO:0007669"/>
    <property type="project" value="TreeGrafter"/>
</dbReference>
<dbReference type="PANTHER" id="PTHR31342">
    <property type="entry name" value="PROTEIN CHUP1, CHLOROPLASTIC"/>
    <property type="match status" value="1"/>
</dbReference>
<dbReference type="Proteomes" id="UP000027138">
    <property type="component" value="Unassembled WGS sequence"/>
</dbReference>
<dbReference type="OrthoDB" id="1870283at2759"/>
<evidence type="ECO:0000256" key="2">
    <source>
        <dbReference type="SAM" id="Coils"/>
    </source>
</evidence>
<evidence type="ECO:0000256" key="3">
    <source>
        <dbReference type="SAM" id="MobiDB-lite"/>
    </source>
</evidence>
<accession>A0A067KXH6</accession>
<organism evidence="4 5">
    <name type="scientific">Jatropha curcas</name>
    <name type="common">Barbados nut</name>
    <dbReference type="NCBI Taxonomy" id="180498"/>
    <lineage>
        <taxon>Eukaryota</taxon>
        <taxon>Viridiplantae</taxon>
        <taxon>Streptophyta</taxon>
        <taxon>Embryophyta</taxon>
        <taxon>Tracheophyta</taxon>
        <taxon>Spermatophyta</taxon>
        <taxon>Magnoliopsida</taxon>
        <taxon>eudicotyledons</taxon>
        <taxon>Gunneridae</taxon>
        <taxon>Pentapetalae</taxon>
        <taxon>rosids</taxon>
        <taxon>fabids</taxon>
        <taxon>Malpighiales</taxon>
        <taxon>Euphorbiaceae</taxon>
        <taxon>Crotonoideae</taxon>
        <taxon>Jatropheae</taxon>
        <taxon>Jatropha</taxon>
    </lineage>
</organism>
<name>A0A067KXH6_JATCU</name>
<dbReference type="AlphaFoldDB" id="A0A067KXH6"/>
<evidence type="ECO:0000256" key="1">
    <source>
        <dbReference type="ARBA" id="ARBA00023054"/>
    </source>
</evidence>
<dbReference type="STRING" id="180498.A0A067KXH6"/>
<reference evidence="4 5" key="1">
    <citation type="journal article" date="2014" name="PLoS ONE">
        <title>Global Analysis of Gene Expression Profiles in Physic Nut (Jatropha curcas L.) Seedlings Exposed to Salt Stress.</title>
        <authorList>
            <person name="Zhang L."/>
            <person name="Zhang C."/>
            <person name="Wu P."/>
            <person name="Chen Y."/>
            <person name="Li M."/>
            <person name="Jiang H."/>
            <person name="Wu G."/>
        </authorList>
    </citation>
    <scope>NUCLEOTIDE SEQUENCE [LARGE SCALE GENOMIC DNA]</scope>
    <source>
        <strain evidence="5">cv. GZQX0401</strain>
        <tissue evidence="4">Young leaves</tissue>
    </source>
</reference>
<feature type="compositionally biased region" description="Basic and acidic residues" evidence="3">
    <location>
        <begin position="39"/>
        <end position="55"/>
    </location>
</feature>
<feature type="region of interest" description="Disordered" evidence="3">
    <location>
        <begin position="38"/>
        <end position="69"/>
    </location>
</feature>
<evidence type="ECO:0000313" key="5">
    <source>
        <dbReference type="Proteomes" id="UP000027138"/>
    </source>
</evidence>
<feature type="coiled-coil region" evidence="2">
    <location>
        <begin position="149"/>
        <end position="176"/>
    </location>
</feature>
<keyword evidence="5" id="KW-1185">Reference proteome</keyword>
<dbReference type="InterPro" id="IPR040265">
    <property type="entry name" value="CHUP1/IPGA1-like"/>
</dbReference>
<feature type="region of interest" description="Disordered" evidence="3">
    <location>
        <begin position="477"/>
        <end position="534"/>
    </location>
</feature>
<dbReference type="EMBL" id="KK914327">
    <property type="protein sequence ID" value="KDP40837.1"/>
    <property type="molecule type" value="Genomic_DNA"/>
</dbReference>
<dbReference type="PANTHER" id="PTHR31342:SF4">
    <property type="entry name" value="ACTIN BINDING PROTEIN FAMILY"/>
    <property type="match status" value="1"/>
</dbReference>
<sequence>MMKDKKDIRPVLFKIGAALALSFAGFLFSRMKSRRAKFPRLDRSPSSSDHDDGRRAAMKKTPNSGSIKVPAERNEDACLLKVADDNTMVVPSPSATCDGDKDGYLLPEFNDLVQELDFNALNARLSPKKDLETHGSDMETPKAFSSKEMDDCEQEIIHLKAIVGRLQEREKNLEDQLLECYGLKEQETAMIELQNRLKINHVETKLLTLKIKNLQEDNQRLQAQLADQAKIVADLDAARAKIKLLRKMLKSEAERNKEQILALQKRVARLQEQEIKAAATDSDIQSKLETLKDLEAEAEDLRQSNSRLHLENFELACKLESTQILANPEIEALRALSNQLRQENEELVKEVERLQTDRCTDVEELVYLRWINACLRYELRNFQPLQGKTVARDLSKSLSPKSEEKAKQLILEYANIEGTGEKGIDIMDLECDQWSSCHTSYILDPTDFDDSSVSTKTKNSSKDKIFNKLRKLILGKDIQHHNHGSSSGKSGAEDSDSPRGSSCISTTTDAASDLQSNRAKSQSPDLPRHSARYSVDIRRLKNPTTDEMQDIKMVRRNSDSVWHRRYLSGGITANNLLPENQDSYPIEKSELLKFAQVLKDSGSGTGKIHRKSASLGAF</sequence>
<protein>
    <submittedName>
        <fullName evidence="4">Uncharacterized protein</fullName>
    </submittedName>
</protein>
<proteinExistence type="predicted"/>
<evidence type="ECO:0000313" key="4">
    <source>
        <dbReference type="EMBL" id="KDP40837.1"/>
    </source>
</evidence>
<feature type="compositionally biased region" description="Polar residues" evidence="3">
    <location>
        <begin position="498"/>
        <end position="524"/>
    </location>
</feature>
<gene>
    <name evidence="4" type="ORF">JCGZ_24836</name>
</gene>
<keyword evidence="1 2" id="KW-0175">Coiled coil</keyword>
<dbReference type="KEGG" id="jcu:105631522"/>